<dbReference type="InterPro" id="IPR000719">
    <property type="entry name" value="Prot_kinase_dom"/>
</dbReference>
<dbReference type="GO" id="GO:0004672">
    <property type="term" value="F:protein kinase activity"/>
    <property type="evidence" value="ECO:0007669"/>
    <property type="project" value="InterPro"/>
</dbReference>
<dbReference type="Gene3D" id="1.10.510.10">
    <property type="entry name" value="Transferase(Phosphotransferase) domain 1"/>
    <property type="match status" value="1"/>
</dbReference>
<dbReference type="InterPro" id="IPR011009">
    <property type="entry name" value="Kinase-like_dom_sf"/>
</dbReference>
<reference evidence="2" key="1">
    <citation type="submission" date="2015-12" db="EMBL/GenBank/DDBJ databases">
        <title>Gene expression during late stages of embryo sac development: a critical building block for successful pollen-pistil interactions.</title>
        <authorList>
            <person name="Liu Y."/>
            <person name="Joly V."/>
            <person name="Sabar M."/>
            <person name="Matton D.P."/>
        </authorList>
    </citation>
    <scope>NUCLEOTIDE SEQUENCE</scope>
</reference>
<evidence type="ECO:0000313" key="2">
    <source>
        <dbReference type="EMBL" id="JAP13926.1"/>
    </source>
</evidence>
<evidence type="ECO:0000259" key="1">
    <source>
        <dbReference type="PROSITE" id="PS50011"/>
    </source>
</evidence>
<dbReference type="PROSITE" id="PS50011">
    <property type="entry name" value="PROTEIN_KINASE_DOM"/>
    <property type="match status" value="1"/>
</dbReference>
<sequence>MTIQQAVKEKRELIIRGTKRYMAAELLHNYDYGPHVDILALGCTVYEFIKGTTCWTCVAENRVGETKI</sequence>
<name>A0A0V0H351_SOLCH</name>
<protein>
    <submittedName>
        <fullName evidence="2">Putative ovule protein</fullName>
    </submittedName>
</protein>
<organism evidence="2">
    <name type="scientific">Solanum chacoense</name>
    <name type="common">Chaco potato</name>
    <dbReference type="NCBI Taxonomy" id="4108"/>
    <lineage>
        <taxon>Eukaryota</taxon>
        <taxon>Viridiplantae</taxon>
        <taxon>Streptophyta</taxon>
        <taxon>Embryophyta</taxon>
        <taxon>Tracheophyta</taxon>
        <taxon>Spermatophyta</taxon>
        <taxon>Magnoliopsida</taxon>
        <taxon>eudicotyledons</taxon>
        <taxon>Gunneridae</taxon>
        <taxon>Pentapetalae</taxon>
        <taxon>asterids</taxon>
        <taxon>lamiids</taxon>
        <taxon>Solanales</taxon>
        <taxon>Solanaceae</taxon>
        <taxon>Solanoideae</taxon>
        <taxon>Solaneae</taxon>
        <taxon>Solanum</taxon>
    </lineage>
</organism>
<feature type="domain" description="Protein kinase" evidence="1">
    <location>
        <begin position="1"/>
        <end position="68"/>
    </location>
</feature>
<accession>A0A0V0H351</accession>
<dbReference type="EMBL" id="GEDG01027311">
    <property type="protein sequence ID" value="JAP13926.1"/>
    <property type="molecule type" value="Transcribed_RNA"/>
</dbReference>
<dbReference type="GO" id="GO:0005524">
    <property type="term" value="F:ATP binding"/>
    <property type="evidence" value="ECO:0007669"/>
    <property type="project" value="InterPro"/>
</dbReference>
<proteinExistence type="predicted"/>
<dbReference type="AlphaFoldDB" id="A0A0V0H351"/>
<dbReference type="SUPFAM" id="SSF56112">
    <property type="entry name" value="Protein kinase-like (PK-like)"/>
    <property type="match status" value="1"/>
</dbReference>
<dbReference type="Pfam" id="PF00069">
    <property type="entry name" value="Pkinase"/>
    <property type="match status" value="1"/>
</dbReference>